<dbReference type="PROSITE" id="PS50006">
    <property type="entry name" value="FHA_DOMAIN"/>
    <property type="match status" value="1"/>
</dbReference>
<dbReference type="EMBL" id="CAJZBQ010000056">
    <property type="protein sequence ID" value="CAG9333531.1"/>
    <property type="molecule type" value="Genomic_DNA"/>
</dbReference>
<keyword evidence="8" id="KW-1185">Reference proteome</keyword>
<dbReference type="SUPFAM" id="SSF49879">
    <property type="entry name" value="SMAD/FHA domain"/>
    <property type="match status" value="1"/>
</dbReference>
<gene>
    <name evidence="7" type="ORF">BSTOLATCC_MIC58342</name>
</gene>
<evidence type="ECO:0000256" key="4">
    <source>
        <dbReference type="SAM" id="MobiDB-lite"/>
    </source>
</evidence>
<keyword evidence="2" id="KW-0863">Zinc-finger</keyword>
<evidence type="ECO:0008006" key="9">
    <source>
        <dbReference type="Google" id="ProtNLM"/>
    </source>
</evidence>
<evidence type="ECO:0000313" key="7">
    <source>
        <dbReference type="EMBL" id="CAG9333531.1"/>
    </source>
</evidence>
<reference evidence="7" key="1">
    <citation type="submission" date="2021-09" db="EMBL/GenBank/DDBJ databases">
        <authorList>
            <consortium name="AG Swart"/>
            <person name="Singh M."/>
            <person name="Singh A."/>
            <person name="Seah K."/>
            <person name="Emmerich C."/>
        </authorList>
    </citation>
    <scope>NUCLEOTIDE SEQUENCE</scope>
    <source>
        <strain evidence="7">ATCC30299</strain>
    </source>
</reference>
<dbReference type="Proteomes" id="UP001162131">
    <property type="component" value="Unassembled WGS sequence"/>
</dbReference>
<dbReference type="InterPro" id="IPR000253">
    <property type="entry name" value="FHA_dom"/>
</dbReference>
<dbReference type="CDD" id="cd16495">
    <property type="entry name" value="RING_CH-C4HC3_MARCH"/>
    <property type="match status" value="1"/>
</dbReference>
<dbReference type="Pfam" id="PF00498">
    <property type="entry name" value="FHA"/>
    <property type="match status" value="1"/>
</dbReference>
<dbReference type="InterPro" id="IPR013083">
    <property type="entry name" value="Znf_RING/FYVE/PHD"/>
</dbReference>
<dbReference type="Gene3D" id="3.30.40.10">
    <property type="entry name" value="Zinc/RING finger domain, C3HC4 (zinc finger)"/>
    <property type="match status" value="1"/>
</dbReference>
<accession>A0AAU9K1U6</accession>
<proteinExistence type="predicted"/>
<feature type="domain" description="FHA" evidence="5">
    <location>
        <begin position="268"/>
        <end position="317"/>
    </location>
</feature>
<sequence>MKSGQLIIMKTMTWGRDSHNLFDYESRNCFKKQLQTSSSCQIARAETDVNLLSLPAESRRLGPNSNILATVSQENGNFYINSEDEPLWQIVRSLKTQDGPGHVLKKDDVIKLGRACYKIKELNFGQDDSSSEQTQESEEESMNEVPEEHESGVCRICFCESEPENPLIAPCNCTGSVKHIHLQCLQKWLSYHMSTKQSDNSAVYHWKTIECELCKGTFPFSLGIKGKDHNLFQVEKSGMPYIVLEASGQGKGNAKGAHVITFSNNSTVKLGRGHESDVRISDISVSRCHAIIRFENNQFILEDNNSKFGTLLQVAKPIGMTLNSTIALQCGRTVLALSLKAVNSNLGSLSPYDTSIDEAENYVPYKRSL</sequence>
<dbReference type="PROSITE" id="PS51292">
    <property type="entry name" value="ZF_RING_CH"/>
    <property type="match status" value="1"/>
</dbReference>
<keyword evidence="1" id="KW-0479">Metal-binding</keyword>
<evidence type="ECO:0000259" key="5">
    <source>
        <dbReference type="PROSITE" id="PS50006"/>
    </source>
</evidence>
<evidence type="ECO:0000256" key="2">
    <source>
        <dbReference type="ARBA" id="ARBA00022771"/>
    </source>
</evidence>
<comment type="caution">
    <text evidence="7">The sequence shown here is derived from an EMBL/GenBank/DDBJ whole genome shotgun (WGS) entry which is preliminary data.</text>
</comment>
<feature type="region of interest" description="Disordered" evidence="4">
    <location>
        <begin position="126"/>
        <end position="147"/>
    </location>
</feature>
<dbReference type="CDD" id="cd00060">
    <property type="entry name" value="FHA"/>
    <property type="match status" value="1"/>
</dbReference>
<dbReference type="SMART" id="SM00240">
    <property type="entry name" value="FHA"/>
    <property type="match status" value="1"/>
</dbReference>
<dbReference type="InterPro" id="IPR008984">
    <property type="entry name" value="SMAD_FHA_dom_sf"/>
</dbReference>
<feature type="domain" description="RING-CH-type" evidence="6">
    <location>
        <begin position="146"/>
        <end position="221"/>
    </location>
</feature>
<evidence type="ECO:0000256" key="1">
    <source>
        <dbReference type="ARBA" id="ARBA00022723"/>
    </source>
</evidence>
<organism evidence="7 8">
    <name type="scientific">Blepharisma stoltei</name>
    <dbReference type="NCBI Taxonomy" id="1481888"/>
    <lineage>
        <taxon>Eukaryota</taxon>
        <taxon>Sar</taxon>
        <taxon>Alveolata</taxon>
        <taxon>Ciliophora</taxon>
        <taxon>Postciliodesmatophora</taxon>
        <taxon>Heterotrichea</taxon>
        <taxon>Heterotrichida</taxon>
        <taxon>Blepharismidae</taxon>
        <taxon>Blepharisma</taxon>
    </lineage>
</organism>
<dbReference type="AlphaFoldDB" id="A0AAU9K1U6"/>
<protein>
    <recommendedName>
        <fullName evidence="9">RING-CH-type domain-containing protein</fullName>
    </recommendedName>
</protein>
<dbReference type="PANTHER" id="PTHR46210:SF1">
    <property type="entry name" value="FHA DOMAIN-CONTAINING PROTEIN"/>
    <property type="match status" value="1"/>
</dbReference>
<dbReference type="SMART" id="SM00744">
    <property type="entry name" value="RINGv"/>
    <property type="match status" value="1"/>
</dbReference>
<dbReference type="SUPFAM" id="SSF57850">
    <property type="entry name" value="RING/U-box"/>
    <property type="match status" value="1"/>
</dbReference>
<dbReference type="InterPro" id="IPR011016">
    <property type="entry name" value="Znf_RING-CH"/>
</dbReference>
<feature type="compositionally biased region" description="Acidic residues" evidence="4">
    <location>
        <begin position="135"/>
        <end position="145"/>
    </location>
</feature>
<keyword evidence="3" id="KW-0862">Zinc</keyword>
<evidence type="ECO:0000259" key="6">
    <source>
        <dbReference type="PROSITE" id="PS51292"/>
    </source>
</evidence>
<dbReference type="PANTHER" id="PTHR46210">
    <property type="entry name" value="FHA DOMAIN-CONTAINING PROTEIN"/>
    <property type="match status" value="1"/>
</dbReference>
<dbReference type="Gene3D" id="2.60.200.20">
    <property type="match status" value="1"/>
</dbReference>
<dbReference type="Pfam" id="PF12906">
    <property type="entry name" value="RINGv"/>
    <property type="match status" value="1"/>
</dbReference>
<name>A0AAU9K1U6_9CILI</name>
<dbReference type="GO" id="GO:0008270">
    <property type="term" value="F:zinc ion binding"/>
    <property type="evidence" value="ECO:0007669"/>
    <property type="project" value="UniProtKB-KW"/>
</dbReference>
<evidence type="ECO:0000313" key="8">
    <source>
        <dbReference type="Proteomes" id="UP001162131"/>
    </source>
</evidence>
<evidence type="ECO:0000256" key="3">
    <source>
        <dbReference type="ARBA" id="ARBA00022833"/>
    </source>
</evidence>